<dbReference type="InterPro" id="IPR050314">
    <property type="entry name" value="Glycosyl_Hydrlase_18"/>
</dbReference>
<organism evidence="2 3">
    <name type="scientific">Quercus suber</name>
    <name type="common">Cork oak</name>
    <dbReference type="NCBI Taxonomy" id="58331"/>
    <lineage>
        <taxon>Eukaryota</taxon>
        <taxon>Viridiplantae</taxon>
        <taxon>Streptophyta</taxon>
        <taxon>Embryophyta</taxon>
        <taxon>Tracheophyta</taxon>
        <taxon>Spermatophyta</taxon>
        <taxon>Magnoliopsida</taxon>
        <taxon>eudicotyledons</taxon>
        <taxon>Gunneridae</taxon>
        <taxon>Pentapetalae</taxon>
        <taxon>rosids</taxon>
        <taxon>fabids</taxon>
        <taxon>Fagales</taxon>
        <taxon>Fagaceae</taxon>
        <taxon>Quercus</taxon>
    </lineage>
</organism>
<dbReference type="GO" id="GO:0006032">
    <property type="term" value="P:chitin catabolic process"/>
    <property type="evidence" value="ECO:0007669"/>
    <property type="project" value="TreeGrafter"/>
</dbReference>
<dbReference type="PANTHER" id="PTHR11177:SF383">
    <property type="entry name" value="GLYCOSYL HYDROLASE FAMILY PROTEIN WITH CHITINASE INSERTION DOMAIN-CONTAINING PROTEIN"/>
    <property type="match status" value="1"/>
</dbReference>
<name>A0AAW0KXS5_QUESU</name>
<dbReference type="InterPro" id="IPR001223">
    <property type="entry name" value="Glyco_hydro18_cat"/>
</dbReference>
<dbReference type="GO" id="GO:0005975">
    <property type="term" value="P:carbohydrate metabolic process"/>
    <property type="evidence" value="ECO:0007669"/>
    <property type="project" value="InterPro"/>
</dbReference>
<proteinExistence type="predicted"/>
<dbReference type="PANTHER" id="PTHR11177">
    <property type="entry name" value="CHITINASE"/>
    <property type="match status" value="1"/>
</dbReference>
<dbReference type="Proteomes" id="UP000237347">
    <property type="component" value="Unassembled WGS sequence"/>
</dbReference>
<evidence type="ECO:0000313" key="3">
    <source>
        <dbReference type="Proteomes" id="UP000237347"/>
    </source>
</evidence>
<accession>A0AAW0KXS5</accession>
<reference evidence="2 3" key="1">
    <citation type="journal article" date="2018" name="Sci. Data">
        <title>The draft genome sequence of cork oak.</title>
        <authorList>
            <person name="Ramos A.M."/>
            <person name="Usie A."/>
            <person name="Barbosa P."/>
            <person name="Barros P.M."/>
            <person name="Capote T."/>
            <person name="Chaves I."/>
            <person name="Simoes F."/>
            <person name="Abreu I."/>
            <person name="Carrasquinho I."/>
            <person name="Faro C."/>
            <person name="Guimaraes J.B."/>
            <person name="Mendonca D."/>
            <person name="Nobrega F."/>
            <person name="Rodrigues L."/>
            <person name="Saibo N.J.M."/>
            <person name="Varela M.C."/>
            <person name="Egas C."/>
            <person name="Matos J."/>
            <person name="Miguel C.M."/>
            <person name="Oliveira M.M."/>
            <person name="Ricardo C.P."/>
            <person name="Goncalves S."/>
        </authorList>
    </citation>
    <scope>NUCLEOTIDE SEQUENCE [LARGE SCALE GENOMIC DNA]</scope>
    <source>
        <strain evidence="3">cv. HL8</strain>
    </source>
</reference>
<dbReference type="EMBL" id="PKMF04000194">
    <property type="protein sequence ID" value="KAK7843952.1"/>
    <property type="molecule type" value="Genomic_DNA"/>
</dbReference>
<evidence type="ECO:0000259" key="1">
    <source>
        <dbReference type="PROSITE" id="PS51910"/>
    </source>
</evidence>
<dbReference type="InterPro" id="IPR017853">
    <property type="entry name" value="GH"/>
</dbReference>
<dbReference type="Pfam" id="PF00704">
    <property type="entry name" value="Glyco_hydro_18"/>
    <property type="match status" value="1"/>
</dbReference>
<dbReference type="PROSITE" id="PS51910">
    <property type="entry name" value="GH18_2"/>
    <property type="match status" value="1"/>
</dbReference>
<dbReference type="GO" id="GO:0008061">
    <property type="term" value="F:chitin binding"/>
    <property type="evidence" value="ECO:0007669"/>
    <property type="project" value="TreeGrafter"/>
</dbReference>
<evidence type="ECO:0000313" key="2">
    <source>
        <dbReference type="EMBL" id="KAK7843952.1"/>
    </source>
</evidence>
<gene>
    <name evidence="2" type="primary">ChiC_11</name>
    <name evidence="2" type="ORF">CFP56_011806</name>
</gene>
<dbReference type="Gene3D" id="3.20.20.80">
    <property type="entry name" value="Glycosidases"/>
    <property type="match status" value="1"/>
</dbReference>
<dbReference type="GO" id="GO:0005576">
    <property type="term" value="C:extracellular region"/>
    <property type="evidence" value="ECO:0007669"/>
    <property type="project" value="TreeGrafter"/>
</dbReference>
<dbReference type="AlphaFoldDB" id="A0AAW0KXS5"/>
<dbReference type="GO" id="GO:0004568">
    <property type="term" value="F:chitinase activity"/>
    <property type="evidence" value="ECO:0007669"/>
    <property type="project" value="TreeGrafter"/>
</dbReference>
<dbReference type="SUPFAM" id="SSF51445">
    <property type="entry name" value="(Trans)glycosidases"/>
    <property type="match status" value="1"/>
</dbReference>
<sequence>MVRACVPKHLLIPTPSNSTYLTQKQPSSQFSHKPCSKKNPSLKTLLSIAGGIADDSALSSMASNASTRKTFIDSSITIGRPYNFHGLDLDWEFSSTTTDMTNLGLLFKKWREAVEKESKNSNKPQLLLTAVVYYSSVCFSDDEKKVVKSSIGFLTVHIHSST</sequence>
<protein>
    <submittedName>
        <fullName evidence="2">Class v chitinase</fullName>
    </submittedName>
</protein>
<feature type="domain" description="GH18" evidence="1">
    <location>
        <begin position="1"/>
        <end position="162"/>
    </location>
</feature>
<comment type="caution">
    <text evidence="2">The sequence shown here is derived from an EMBL/GenBank/DDBJ whole genome shotgun (WGS) entry which is preliminary data.</text>
</comment>
<keyword evidence="3" id="KW-1185">Reference proteome</keyword>